<name>C5A3A5_THEGJ</name>
<dbReference type="EC" id="3.1.-.-" evidence="5"/>
<gene>
    <name evidence="5" type="primary">vapC</name>
    <name evidence="7" type="ordered locus">TGAM_0215</name>
</gene>
<dbReference type="InterPro" id="IPR029060">
    <property type="entry name" value="PIN-like_dom_sf"/>
</dbReference>
<keyword evidence="1 5" id="KW-1277">Toxin-antitoxin system</keyword>
<comment type="function">
    <text evidence="5">Toxic component of a toxin-antitoxin (TA) system. An RNase.</text>
</comment>
<evidence type="ECO:0000256" key="2">
    <source>
        <dbReference type="ARBA" id="ARBA00022722"/>
    </source>
</evidence>
<keyword evidence="2 5" id="KW-0540">Nuclease</keyword>
<dbReference type="GO" id="GO:0090729">
    <property type="term" value="F:toxin activity"/>
    <property type="evidence" value="ECO:0007669"/>
    <property type="project" value="UniProtKB-KW"/>
</dbReference>
<dbReference type="SMART" id="SM00670">
    <property type="entry name" value="PINc"/>
    <property type="match status" value="1"/>
</dbReference>
<keyword evidence="4 5" id="KW-0378">Hydrolase</keyword>
<dbReference type="HOGENOM" id="CLU_134210_1_1_2"/>
<accession>C5A3A5</accession>
<keyword evidence="3 5" id="KW-0479">Metal-binding</keyword>
<organism evidence="7 8">
    <name type="scientific">Thermococcus gammatolerans (strain DSM 15229 / JCM 11827 / EJ3)</name>
    <dbReference type="NCBI Taxonomy" id="593117"/>
    <lineage>
        <taxon>Archaea</taxon>
        <taxon>Methanobacteriati</taxon>
        <taxon>Methanobacteriota</taxon>
        <taxon>Thermococci</taxon>
        <taxon>Thermococcales</taxon>
        <taxon>Thermococcaceae</taxon>
        <taxon>Thermococcus</taxon>
    </lineage>
</organism>
<dbReference type="GO" id="GO:0016787">
    <property type="term" value="F:hydrolase activity"/>
    <property type="evidence" value="ECO:0007669"/>
    <property type="project" value="UniProtKB-KW"/>
</dbReference>
<dbReference type="InterPro" id="IPR002716">
    <property type="entry name" value="PIN_dom"/>
</dbReference>
<feature type="binding site" evidence="5">
    <location>
        <position position="108"/>
    </location>
    <ligand>
        <name>Mg(2+)</name>
        <dbReference type="ChEBI" id="CHEBI:18420"/>
    </ligand>
</feature>
<dbReference type="Pfam" id="PF01850">
    <property type="entry name" value="PIN"/>
    <property type="match status" value="1"/>
</dbReference>
<evidence type="ECO:0000256" key="3">
    <source>
        <dbReference type="ARBA" id="ARBA00022723"/>
    </source>
</evidence>
<comment type="cofactor">
    <cofactor evidence="5">
        <name>Mg(2+)</name>
        <dbReference type="ChEBI" id="CHEBI:18420"/>
    </cofactor>
</comment>
<dbReference type="AlphaFoldDB" id="C5A3A5"/>
<evidence type="ECO:0000256" key="1">
    <source>
        <dbReference type="ARBA" id="ARBA00022649"/>
    </source>
</evidence>
<feature type="domain" description="PIN" evidence="6">
    <location>
        <begin position="1"/>
        <end position="132"/>
    </location>
</feature>
<evidence type="ECO:0000313" key="8">
    <source>
        <dbReference type="Proteomes" id="UP000001488"/>
    </source>
</evidence>
<dbReference type="PANTHER" id="PTHR39677">
    <property type="entry name" value="RIBONUCLEASE VAPC6"/>
    <property type="match status" value="1"/>
</dbReference>
<dbReference type="KEGG" id="tga:TGAM_0215"/>
<dbReference type="EMBL" id="CP001398">
    <property type="protein sequence ID" value="ACS32717.1"/>
    <property type="molecule type" value="Genomic_DNA"/>
</dbReference>
<dbReference type="PATRIC" id="fig|593117.10.peg.217"/>
<evidence type="ECO:0000313" key="7">
    <source>
        <dbReference type="EMBL" id="ACS32717.1"/>
    </source>
</evidence>
<dbReference type="CDD" id="cd18677">
    <property type="entry name" value="PIN_MjVapC2-VapC6_like"/>
    <property type="match status" value="1"/>
</dbReference>
<dbReference type="Proteomes" id="UP000001488">
    <property type="component" value="Chromosome"/>
</dbReference>
<dbReference type="eggNOG" id="arCOG00710">
    <property type="taxonomic scope" value="Archaea"/>
</dbReference>
<proteinExistence type="inferred from homology"/>
<keyword evidence="8" id="KW-1185">Reference proteome</keyword>
<feature type="binding site" evidence="5">
    <location>
        <position position="6"/>
    </location>
    <ligand>
        <name>Mg(2+)</name>
        <dbReference type="ChEBI" id="CHEBI:18420"/>
    </ligand>
</feature>
<dbReference type="GO" id="GO:0000287">
    <property type="term" value="F:magnesium ion binding"/>
    <property type="evidence" value="ECO:0007669"/>
    <property type="project" value="UniProtKB-UniRule"/>
</dbReference>
<evidence type="ECO:0000256" key="4">
    <source>
        <dbReference type="ARBA" id="ARBA00022801"/>
    </source>
</evidence>
<dbReference type="PaxDb" id="593117-TGAM_0215"/>
<keyword evidence="5" id="KW-0800">Toxin</keyword>
<keyword evidence="5" id="KW-0460">Magnesium</keyword>
<dbReference type="InterPro" id="IPR022907">
    <property type="entry name" value="VapC_family"/>
</dbReference>
<dbReference type="HAMAP" id="MF_00265">
    <property type="entry name" value="VapC_Nob1"/>
    <property type="match status" value="1"/>
</dbReference>
<dbReference type="GO" id="GO:0004540">
    <property type="term" value="F:RNA nuclease activity"/>
    <property type="evidence" value="ECO:0007669"/>
    <property type="project" value="InterPro"/>
</dbReference>
<sequence length="143" mass="16451">MNVFFDSNVLIYHLGGVELAKPLIESVEDGRIKGFINPIVASEVLFFYVKAKTGLKSYEIKKKPSVLADIKLEPVFELFSLFNMLDVNSEIVKNSKRAMESYYLLPNDALIVSTCEFYGIRRIATFDEDFKRVKWLEIISNQQ</sequence>
<dbReference type="PANTHER" id="PTHR39677:SF4">
    <property type="entry name" value="RIBONUCLEASE VAPC6"/>
    <property type="match status" value="1"/>
</dbReference>
<evidence type="ECO:0000259" key="6">
    <source>
        <dbReference type="SMART" id="SM00670"/>
    </source>
</evidence>
<reference evidence="7 8" key="1">
    <citation type="journal article" date="2007" name="Genome Biol.">
        <title>Genome analysis and genome-wide proteomics of Thermococcus gammatolerans, the most radioresistant organism known amongst the Archaea.</title>
        <authorList>
            <person name="Zivanovic Y."/>
            <person name="Armengaud J."/>
            <person name="Lagorce A."/>
            <person name="Leplat C."/>
            <person name="Guerin P."/>
            <person name="Dutertre M."/>
            <person name="Anthouard V."/>
            <person name="Forterre P."/>
            <person name="Wincker P."/>
            <person name="Confalonieri F."/>
        </authorList>
    </citation>
    <scope>NUCLEOTIDE SEQUENCE [LARGE SCALE GENOMIC DNA]</scope>
    <source>
        <strain evidence="8">DSM 15229 / JCM 11827 / EJ3</strain>
    </source>
</reference>
<protein>
    <recommendedName>
        <fullName evidence="5">Ribonuclease VapC</fullName>
        <shortName evidence="5">RNase VapC</shortName>
        <ecNumber evidence="5">3.1.-.-</ecNumber>
    </recommendedName>
    <alternativeName>
        <fullName evidence="5">Putative toxin VapC</fullName>
    </alternativeName>
</protein>
<dbReference type="STRING" id="593117.TGAM_0215"/>
<dbReference type="Gene3D" id="3.40.50.1010">
    <property type="entry name" value="5'-nuclease"/>
    <property type="match status" value="1"/>
</dbReference>
<dbReference type="SUPFAM" id="SSF88723">
    <property type="entry name" value="PIN domain-like"/>
    <property type="match status" value="1"/>
</dbReference>
<evidence type="ECO:0000256" key="5">
    <source>
        <dbReference type="HAMAP-Rule" id="MF_00265"/>
    </source>
</evidence>
<comment type="similarity">
    <text evidence="5">Belongs to the PINc/VapC protein family.</text>
</comment>